<gene>
    <name evidence="1" type="ORF">RM877_26225</name>
</gene>
<accession>A0ABD5EXQ9</accession>
<dbReference type="RefSeq" id="WP_176729940.1">
    <property type="nucleotide sequence ID" value="NZ_JAVRES010000016.1"/>
</dbReference>
<evidence type="ECO:0000313" key="2">
    <source>
        <dbReference type="Proteomes" id="UP001183535"/>
    </source>
</evidence>
<reference evidence="2" key="1">
    <citation type="submission" date="2023-07" db="EMBL/GenBank/DDBJ databases">
        <title>30 novel species of actinomycetes from the DSMZ collection.</title>
        <authorList>
            <person name="Nouioui I."/>
        </authorList>
    </citation>
    <scope>NUCLEOTIDE SEQUENCE [LARGE SCALE GENOMIC DNA]</scope>
    <source>
        <strain evidence="2">DSM 41981</strain>
    </source>
</reference>
<name>A0ABD5EXQ9_9ACTN</name>
<comment type="caution">
    <text evidence="1">The sequence shown here is derived from an EMBL/GenBank/DDBJ whole genome shotgun (WGS) entry which is preliminary data.</text>
</comment>
<protein>
    <submittedName>
        <fullName evidence="1">Uncharacterized protein</fullName>
    </submittedName>
</protein>
<sequence>MVLVALLLPLLVALMLFGLDAWENFLFAGRAEKPGAEAERPKERL</sequence>
<evidence type="ECO:0000313" key="1">
    <source>
        <dbReference type="EMBL" id="MDT0438187.1"/>
    </source>
</evidence>
<dbReference type="AlphaFoldDB" id="A0ABD5EXQ9"/>
<dbReference type="Proteomes" id="UP001183535">
    <property type="component" value="Unassembled WGS sequence"/>
</dbReference>
<keyword evidence="2" id="KW-1185">Reference proteome</keyword>
<organism evidence="1 2">
    <name type="scientific">Streptomyces doudnae</name>
    <dbReference type="NCBI Taxonomy" id="3075536"/>
    <lineage>
        <taxon>Bacteria</taxon>
        <taxon>Bacillati</taxon>
        <taxon>Actinomycetota</taxon>
        <taxon>Actinomycetes</taxon>
        <taxon>Kitasatosporales</taxon>
        <taxon>Streptomycetaceae</taxon>
        <taxon>Streptomyces</taxon>
    </lineage>
</organism>
<dbReference type="EMBL" id="JAVRES010000016">
    <property type="protein sequence ID" value="MDT0438187.1"/>
    <property type="molecule type" value="Genomic_DNA"/>
</dbReference>
<proteinExistence type="predicted"/>